<dbReference type="AlphaFoldDB" id="X0ZLE8"/>
<reference evidence="3" key="1">
    <citation type="journal article" date="2014" name="Front. Microbiol.">
        <title>High frequency of phylogenetically diverse reductive dehalogenase-homologous genes in deep subseafloor sedimentary metagenomes.</title>
        <authorList>
            <person name="Kawai M."/>
            <person name="Futagami T."/>
            <person name="Toyoda A."/>
            <person name="Takaki Y."/>
            <person name="Nishi S."/>
            <person name="Hori S."/>
            <person name="Arai W."/>
            <person name="Tsubouchi T."/>
            <person name="Morono Y."/>
            <person name="Uchiyama I."/>
            <person name="Ito T."/>
            <person name="Fujiyama A."/>
            <person name="Inagaki F."/>
            <person name="Takami H."/>
        </authorList>
    </citation>
    <scope>NUCLEOTIDE SEQUENCE</scope>
    <source>
        <strain evidence="3">Expedition CK06-06</strain>
    </source>
</reference>
<evidence type="ECO:0000259" key="1">
    <source>
        <dbReference type="Pfam" id="PF17868"/>
    </source>
</evidence>
<feature type="non-terminal residue" evidence="3">
    <location>
        <position position="1"/>
    </location>
</feature>
<dbReference type="EMBL" id="BART01002933">
    <property type="protein sequence ID" value="GAG70244.1"/>
    <property type="molecule type" value="Genomic_DNA"/>
</dbReference>
<gene>
    <name evidence="3" type="ORF">S01H4_08518</name>
</gene>
<name>X0ZLE8_9ZZZZ</name>
<dbReference type="PANTHER" id="PTHR32204">
    <property type="entry name" value="ATPASE RAVA"/>
    <property type="match status" value="1"/>
</dbReference>
<proteinExistence type="predicted"/>
<organism evidence="3">
    <name type="scientific">marine sediment metagenome</name>
    <dbReference type="NCBI Taxonomy" id="412755"/>
    <lineage>
        <taxon>unclassified sequences</taxon>
        <taxon>metagenomes</taxon>
        <taxon>ecological metagenomes</taxon>
    </lineage>
</organism>
<dbReference type="InterPro" id="IPR045427">
    <property type="entry name" value="MoxR"/>
</dbReference>
<dbReference type="InterPro" id="IPR041538">
    <property type="entry name" value="RavA-like_AAA_lid"/>
</dbReference>
<comment type="caution">
    <text evidence="3">The sequence shown here is derived from an EMBL/GenBank/DDBJ whole genome shotgun (WGS) entry which is preliminary data.</text>
</comment>
<feature type="domain" description="ATPase RavA-like AAA lid" evidence="1">
    <location>
        <begin position="95"/>
        <end position="162"/>
    </location>
</feature>
<accession>X0ZLE8</accession>
<dbReference type="PANTHER" id="PTHR32204:SF0">
    <property type="entry name" value="ATPASE RAVA"/>
    <property type="match status" value="1"/>
</dbReference>
<feature type="domain" description="MoxR" evidence="2">
    <location>
        <begin position="2"/>
        <end position="63"/>
    </location>
</feature>
<sequence length="299" mass="34414">LINERVFHNGSQLMQSPLISILGASNEIPEEDENLDALYDRFLVRLQVGYVENDDSFKEILFKKAGEKKIKNKLTLEELKLLQRDARKVKTPNNIQDMIIILKKRLLKKKVRISDRRWKQVIGFLKTLATVNGRKTVVETDLLVIRNMLWTDPAQASVISKTVWDVCVSSKQAASVIKSECKKTEESFDKIGLSDDHYNRGREKIPVSEHEKKLYIKQIGGLKKNLASAERETTSRRKKYDAQLDSNPWIDGTGIISDIDSEVAKLIKTSEMLLKLIDKIENWPIESESEEDEDDDEWD</sequence>
<dbReference type="Gene3D" id="3.40.50.300">
    <property type="entry name" value="P-loop containing nucleotide triphosphate hydrolases"/>
    <property type="match status" value="1"/>
</dbReference>
<dbReference type="Pfam" id="PF17868">
    <property type="entry name" value="AAA_lid_8"/>
    <property type="match status" value="1"/>
</dbReference>
<protein>
    <submittedName>
        <fullName evidence="3">Uncharacterized protein</fullName>
    </submittedName>
</protein>
<evidence type="ECO:0000313" key="3">
    <source>
        <dbReference type="EMBL" id="GAG70244.1"/>
    </source>
</evidence>
<dbReference type="Pfam" id="PF20030">
    <property type="entry name" value="bpMoxR"/>
    <property type="match status" value="1"/>
</dbReference>
<dbReference type="InterPro" id="IPR050513">
    <property type="entry name" value="RavA_ATPases"/>
</dbReference>
<dbReference type="InterPro" id="IPR027417">
    <property type="entry name" value="P-loop_NTPase"/>
</dbReference>
<evidence type="ECO:0000259" key="2">
    <source>
        <dbReference type="Pfam" id="PF20030"/>
    </source>
</evidence>